<reference evidence="3 4" key="1">
    <citation type="journal article" date="2011" name="Proc. Natl. Acad. Sci. U.S.A.">
        <title>Evolutionary erosion of yeast sex chromosomes by mating-type switching accidents.</title>
        <authorList>
            <person name="Gordon J.L."/>
            <person name="Armisen D."/>
            <person name="Proux-Wera E."/>
            <person name="Oheigeartaigh S.S."/>
            <person name="Byrne K.P."/>
            <person name="Wolfe K.H."/>
        </authorList>
    </citation>
    <scope>NUCLEOTIDE SEQUENCE [LARGE SCALE GENOMIC DNA]</scope>
    <source>
        <strain evidence="4">ATCC 10597 / BCRC 20456 / CBS 421 / NBRC 0211 / NRRL Y-12639</strain>
    </source>
</reference>
<feature type="compositionally biased region" description="Basic and acidic residues" evidence="1">
    <location>
        <begin position="40"/>
        <end position="74"/>
    </location>
</feature>
<dbReference type="EMBL" id="HE580274">
    <property type="protein sequence ID" value="CCD26352.1"/>
    <property type="molecule type" value="Genomic_DNA"/>
</dbReference>
<keyword evidence="4" id="KW-1185">Reference proteome</keyword>
<accession>G0WEZ1</accession>
<dbReference type="RefSeq" id="XP_003671595.1">
    <property type="nucleotide sequence ID" value="XM_003671547.1"/>
</dbReference>
<dbReference type="Proteomes" id="UP000000689">
    <property type="component" value="Chromosome 8"/>
</dbReference>
<proteinExistence type="predicted"/>
<feature type="compositionally biased region" description="Polar residues" evidence="1">
    <location>
        <begin position="75"/>
        <end position="85"/>
    </location>
</feature>
<dbReference type="HOGENOM" id="CLU_921822_0_0_1"/>
<dbReference type="OrthoDB" id="4056678at2759"/>
<gene>
    <name evidence="3" type="primary">NDAI0H01780</name>
    <name evidence="3" type="ordered locus">NDAI_0H01780</name>
</gene>
<dbReference type="KEGG" id="ndi:NDAI_0H01780"/>
<evidence type="ECO:0000259" key="2">
    <source>
        <dbReference type="Pfam" id="PF15463"/>
    </source>
</evidence>
<organism evidence="3 4">
    <name type="scientific">Naumovozyma dairenensis (strain ATCC 10597 / BCRC 20456 / CBS 421 / NBRC 0211 / NRRL Y-12639)</name>
    <name type="common">Saccharomyces dairenensis</name>
    <dbReference type="NCBI Taxonomy" id="1071378"/>
    <lineage>
        <taxon>Eukaryota</taxon>
        <taxon>Fungi</taxon>
        <taxon>Dikarya</taxon>
        <taxon>Ascomycota</taxon>
        <taxon>Saccharomycotina</taxon>
        <taxon>Saccharomycetes</taxon>
        <taxon>Saccharomycetales</taxon>
        <taxon>Saccharomycetaceae</taxon>
        <taxon>Naumovozyma</taxon>
    </lineage>
</organism>
<sequence length="302" mass="34499">MMPNIKIEPSTEPELEYSDAHEEPAPLTKKAINNNSKEQTNSRRDANNSLPDDNKKNSMVRKIEQPKGKDDKNTFDLSTFFINTNKNKENAQIKQESSGTKPLSSEDVSICSKNLKKKKRAPNNDASSFMSKPKLKIPRKDNGSNESSKEAIAEKGKTDEASVGKSYTRREKRIGNEEPAENPGNYEEIKCLMYDSFKENLLEREELKNLLPGLERAEEIDLGLKIANWSLDEWIECGEKLQNDYRQLVYKLVKERMELSYKFQVITSVINDRASALNQQGKVLDEKLIKIKELGKEILNII</sequence>
<feature type="domain" description="Extracellular mutant protein 11 C-terminal" evidence="2">
    <location>
        <begin position="178"/>
        <end position="299"/>
    </location>
</feature>
<protein>
    <recommendedName>
        <fullName evidence="2">Extracellular mutant protein 11 C-terminal domain-containing protein</fullName>
    </recommendedName>
</protein>
<dbReference type="InterPro" id="IPR029178">
    <property type="entry name" value="Ecm11_C"/>
</dbReference>
<dbReference type="Pfam" id="PF15463">
    <property type="entry name" value="ECM11"/>
    <property type="match status" value="1"/>
</dbReference>
<evidence type="ECO:0000313" key="4">
    <source>
        <dbReference type="Proteomes" id="UP000000689"/>
    </source>
</evidence>
<evidence type="ECO:0000256" key="1">
    <source>
        <dbReference type="SAM" id="MobiDB-lite"/>
    </source>
</evidence>
<feature type="compositionally biased region" description="Basic and acidic residues" evidence="1">
    <location>
        <begin position="138"/>
        <end position="162"/>
    </location>
</feature>
<feature type="compositionally biased region" description="Polar residues" evidence="1">
    <location>
        <begin position="92"/>
        <end position="107"/>
    </location>
</feature>
<feature type="region of interest" description="Disordered" evidence="1">
    <location>
        <begin position="1"/>
        <end position="182"/>
    </location>
</feature>
<evidence type="ECO:0000313" key="3">
    <source>
        <dbReference type="EMBL" id="CCD26352.1"/>
    </source>
</evidence>
<dbReference type="eggNOG" id="ENOG502S4IU">
    <property type="taxonomic scope" value="Eukaryota"/>
</dbReference>
<name>G0WEZ1_NAUDC</name>
<dbReference type="AlphaFoldDB" id="G0WEZ1"/>
<dbReference type="GeneID" id="11496110"/>